<evidence type="ECO:0000256" key="1">
    <source>
        <dbReference type="SAM" id="MobiDB-lite"/>
    </source>
</evidence>
<dbReference type="EMBL" id="AVOT02003223">
    <property type="protein sequence ID" value="MBW0472852.1"/>
    <property type="molecule type" value="Genomic_DNA"/>
</dbReference>
<proteinExistence type="predicted"/>
<keyword evidence="2" id="KW-0732">Signal</keyword>
<gene>
    <name evidence="3" type="ORF">O181_012567</name>
</gene>
<evidence type="ECO:0000256" key="2">
    <source>
        <dbReference type="SAM" id="SignalP"/>
    </source>
</evidence>
<organism evidence="3 4">
    <name type="scientific">Austropuccinia psidii MF-1</name>
    <dbReference type="NCBI Taxonomy" id="1389203"/>
    <lineage>
        <taxon>Eukaryota</taxon>
        <taxon>Fungi</taxon>
        <taxon>Dikarya</taxon>
        <taxon>Basidiomycota</taxon>
        <taxon>Pucciniomycotina</taxon>
        <taxon>Pucciniomycetes</taxon>
        <taxon>Pucciniales</taxon>
        <taxon>Sphaerophragmiaceae</taxon>
        <taxon>Austropuccinia</taxon>
    </lineage>
</organism>
<reference evidence="3" key="1">
    <citation type="submission" date="2021-03" db="EMBL/GenBank/DDBJ databases">
        <title>Draft genome sequence of rust myrtle Austropuccinia psidii MF-1, a brazilian biotype.</title>
        <authorList>
            <person name="Quecine M.C."/>
            <person name="Pachon D.M.R."/>
            <person name="Bonatelli M.L."/>
            <person name="Correr F.H."/>
            <person name="Franceschini L.M."/>
            <person name="Leite T.F."/>
            <person name="Margarido G.R.A."/>
            <person name="Almeida C.A."/>
            <person name="Ferrarezi J.A."/>
            <person name="Labate C.A."/>
        </authorList>
    </citation>
    <scope>NUCLEOTIDE SEQUENCE</scope>
    <source>
        <strain evidence="3">MF-1</strain>
    </source>
</reference>
<keyword evidence="4" id="KW-1185">Reference proteome</keyword>
<protein>
    <submittedName>
        <fullName evidence="3">Uncharacterized protein</fullName>
    </submittedName>
</protein>
<sequence length="447" mass="51796">MTPSRKFPRCLILLGLPAISRSSWQAGRAAYFENPRNDFVFTPAAEQAQEVPSQLSSLYQLRNNRQTSQSSDSHPATVHNNLHDVYNRLMSPIDYDLNSDNVPHGPVPYFGPNLVEPQHITLEETQFLSLQSSRHQTDQFEKNEALSQGGEGSSQESKKCWCKKRMRKEISSLQTPHAGLSFRVDSVGTAIPDTSEFFQAFPIYKVREKLISIISTLWGEHELRYLDLTDTFTEQLETFQKDLLWSGLFDIEKAEEKMIWTSFLMKKVLVNIRIMLFLFKGRDTMPTVIEAEVQKQQERAIFEVIKYWKVILLAEKKAPLSQEDARRLEILGDYEEVDRVLEQFYRDAKRARKHNSTSWMLTRIWFKLIGDGKTCKQLAEREQKFKVQLGGIILAHGVDTYVNAKHIDFQIKKRIQSLDSLPPSIRILYWNVDGGPLPEKRLKRTAW</sequence>
<dbReference type="Proteomes" id="UP000765509">
    <property type="component" value="Unassembled WGS sequence"/>
</dbReference>
<feature type="chain" id="PRO_5040326153" evidence="2">
    <location>
        <begin position="23"/>
        <end position="447"/>
    </location>
</feature>
<evidence type="ECO:0000313" key="4">
    <source>
        <dbReference type="Proteomes" id="UP000765509"/>
    </source>
</evidence>
<name>A0A9Q3BWP3_9BASI</name>
<feature type="region of interest" description="Disordered" evidence="1">
    <location>
        <begin position="138"/>
        <end position="157"/>
    </location>
</feature>
<comment type="caution">
    <text evidence="3">The sequence shown here is derived from an EMBL/GenBank/DDBJ whole genome shotgun (WGS) entry which is preliminary data.</text>
</comment>
<feature type="signal peptide" evidence="2">
    <location>
        <begin position="1"/>
        <end position="22"/>
    </location>
</feature>
<evidence type="ECO:0000313" key="3">
    <source>
        <dbReference type="EMBL" id="MBW0472852.1"/>
    </source>
</evidence>
<accession>A0A9Q3BWP3</accession>
<dbReference type="AlphaFoldDB" id="A0A9Q3BWP3"/>